<feature type="region of interest" description="Disordered" evidence="1">
    <location>
        <begin position="42"/>
        <end position="62"/>
    </location>
</feature>
<evidence type="ECO:0000313" key="3">
    <source>
        <dbReference type="Proteomes" id="UP000076404"/>
    </source>
</evidence>
<proteinExistence type="predicted"/>
<accession>A0A143BHP2</accession>
<sequence length="62" mass="6786">MALSFDFIQRRTGVVPLGVGMTEASWRVAAAPFACGLLERAGGNQPRPQWDALPKSDPRWAM</sequence>
<reference evidence="2 3" key="1">
    <citation type="journal article" date="2014" name="Proc. Natl. Acad. Sci. U.S.A.">
        <title>Functional type 2 photosynthetic reaction centers found in the rare bacterial phylum Gemmatimonadetes.</title>
        <authorList>
            <person name="Zeng Y."/>
            <person name="Feng F."/>
            <person name="Medova H."/>
            <person name="Dean J."/>
            <person name="Koblizek M."/>
        </authorList>
    </citation>
    <scope>NUCLEOTIDE SEQUENCE [LARGE SCALE GENOMIC DNA]</scope>
    <source>
        <strain evidence="2 3">AP64</strain>
    </source>
</reference>
<protein>
    <submittedName>
        <fullName evidence="2">Uncharacterized protein</fullName>
    </submittedName>
</protein>
<keyword evidence="3" id="KW-1185">Reference proteome</keyword>
<dbReference type="STRING" id="1379270.GEMMAAP_06210"/>
<dbReference type="EMBL" id="CP011454">
    <property type="protein sequence ID" value="AMW04549.1"/>
    <property type="molecule type" value="Genomic_DNA"/>
</dbReference>
<organism evidence="2 3">
    <name type="scientific">Gemmatimonas phototrophica</name>
    <dbReference type="NCBI Taxonomy" id="1379270"/>
    <lineage>
        <taxon>Bacteria</taxon>
        <taxon>Pseudomonadati</taxon>
        <taxon>Gemmatimonadota</taxon>
        <taxon>Gemmatimonadia</taxon>
        <taxon>Gemmatimonadales</taxon>
        <taxon>Gemmatimonadaceae</taxon>
        <taxon>Gemmatimonas</taxon>
    </lineage>
</organism>
<gene>
    <name evidence="2" type="ORF">GEMMAAP_06210</name>
</gene>
<dbReference type="Proteomes" id="UP000076404">
    <property type="component" value="Chromosome"/>
</dbReference>
<dbReference type="AlphaFoldDB" id="A0A143BHP2"/>
<dbReference type="KEGG" id="gph:GEMMAAP_06210"/>
<name>A0A143BHP2_9BACT</name>
<evidence type="ECO:0000313" key="2">
    <source>
        <dbReference type="EMBL" id="AMW04549.1"/>
    </source>
</evidence>
<evidence type="ECO:0000256" key="1">
    <source>
        <dbReference type="SAM" id="MobiDB-lite"/>
    </source>
</evidence>
<reference evidence="2 3" key="2">
    <citation type="journal article" date="2016" name="Environ. Microbiol. Rep.">
        <title>Metagenomic evidence for the presence of phototrophic Gemmatimonadetes bacteria in diverse environments.</title>
        <authorList>
            <person name="Zeng Y."/>
            <person name="Baumbach J."/>
            <person name="Barbosa E.G."/>
            <person name="Azevedo V."/>
            <person name="Zhang C."/>
            <person name="Koblizek M."/>
        </authorList>
    </citation>
    <scope>NUCLEOTIDE SEQUENCE [LARGE SCALE GENOMIC DNA]</scope>
    <source>
        <strain evidence="2 3">AP64</strain>
    </source>
</reference>